<sequence length="129" mass="14355">MTSTDTDLVKYELRDDGIAILTLNRPDRYNAFTLEMILAWRDLLVQAEADPAVRALILTGAGKAFCAGGDAGRMSERADNNDLVEQKNFLWKYVHSIALTLERMDKPMLAAINGVARGAWRVARGSTWL</sequence>
<comment type="caution">
    <text evidence="1">The sequence shown here is derived from an EMBL/GenBank/DDBJ whole genome shotgun (WGS) entry which is preliminary data.</text>
</comment>
<dbReference type="Gene3D" id="3.90.226.10">
    <property type="entry name" value="2-enoyl-CoA Hydratase, Chain A, domain 1"/>
    <property type="match status" value="1"/>
</dbReference>
<keyword evidence="2" id="KW-1185">Reference proteome</keyword>
<gene>
    <name evidence="1" type="ORF">GCM10011534_42460</name>
</gene>
<organism evidence="1 2">
    <name type="scientific">Pseudooceanicola nanhaiensis</name>
    <dbReference type="NCBI Taxonomy" id="375761"/>
    <lineage>
        <taxon>Bacteria</taxon>
        <taxon>Pseudomonadati</taxon>
        <taxon>Pseudomonadota</taxon>
        <taxon>Alphaproteobacteria</taxon>
        <taxon>Rhodobacterales</taxon>
        <taxon>Paracoccaceae</taxon>
        <taxon>Pseudooceanicola</taxon>
    </lineage>
</organism>
<dbReference type="SUPFAM" id="SSF52096">
    <property type="entry name" value="ClpP/crotonase"/>
    <property type="match status" value="1"/>
</dbReference>
<evidence type="ECO:0000313" key="2">
    <source>
        <dbReference type="Proteomes" id="UP000649829"/>
    </source>
</evidence>
<dbReference type="RefSeq" id="WP_211249943.1">
    <property type="nucleotide sequence ID" value="NZ_BMLF01000008.1"/>
</dbReference>
<dbReference type="PANTHER" id="PTHR11941">
    <property type="entry name" value="ENOYL-COA HYDRATASE-RELATED"/>
    <property type="match status" value="1"/>
</dbReference>
<dbReference type="InterPro" id="IPR029045">
    <property type="entry name" value="ClpP/crotonase-like_dom_sf"/>
</dbReference>
<reference evidence="1" key="2">
    <citation type="submission" date="2020-09" db="EMBL/GenBank/DDBJ databases">
        <authorList>
            <person name="Sun Q."/>
            <person name="Zhou Y."/>
        </authorList>
    </citation>
    <scope>NUCLEOTIDE SEQUENCE</scope>
    <source>
        <strain evidence="1">CGMCC 1.6293</strain>
    </source>
</reference>
<dbReference type="GO" id="GO:0003824">
    <property type="term" value="F:catalytic activity"/>
    <property type="evidence" value="ECO:0007669"/>
    <property type="project" value="UniProtKB-ARBA"/>
</dbReference>
<dbReference type="GO" id="GO:0006635">
    <property type="term" value="P:fatty acid beta-oxidation"/>
    <property type="evidence" value="ECO:0007669"/>
    <property type="project" value="TreeGrafter"/>
</dbReference>
<dbReference type="AlphaFoldDB" id="A0A917TAM6"/>
<dbReference type="EMBL" id="BMLF01000008">
    <property type="protein sequence ID" value="GGM16022.1"/>
    <property type="molecule type" value="Genomic_DNA"/>
</dbReference>
<dbReference type="Proteomes" id="UP000649829">
    <property type="component" value="Unassembled WGS sequence"/>
</dbReference>
<proteinExistence type="predicted"/>
<accession>A0A917TAM6</accession>
<evidence type="ECO:0000313" key="1">
    <source>
        <dbReference type="EMBL" id="GGM16022.1"/>
    </source>
</evidence>
<dbReference type="PANTHER" id="PTHR11941:SF133">
    <property type="entry name" value="1,2-EPOXYPHENYLACETYL-COA ISOMERASE"/>
    <property type="match status" value="1"/>
</dbReference>
<dbReference type="Pfam" id="PF00378">
    <property type="entry name" value="ECH_1"/>
    <property type="match status" value="1"/>
</dbReference>
<name>A0A917TAM6_9RHOB</name>
<dbReference type="InterPro" id="IPR001753">
    <property type="entry name" value="Enoyl-CoA_hydra/iso"/>
</dbReference>
<protein>
    <recommendedName>
        <fullName evidence="3">Enoyl-CoA hydratase</fullName>
    </recommendedName>
</protein>
<dbReference type="CDD" id="cd06558">
    <property type="entry name" value="crotonase-like"/>
    <property type="match status" value="1"/>
</dbReference>
<reference evidence="1" key="1">
    <citation type="journal article" date="2014" name="Int. J. Syst. Evol. Microbiol.">
        <title>Complete genome sequence of Corynebacterium casei LMG S-19264T (=DSM 44701T), isolated from a smear-ripened cheese.</title>
        <authorList>
            <consortium name="US DOE Joint Genome Institute (JGI-PGF)"/>
            <person name="Walter F."/>
            <person name="Albersmeier A."/>
            <person name="Kalinowski J."/>
            <person name="Ruckert C."/>
        </authorList>
    </citation>
    <scope>NUCLEOTIDE SEQUENCE</scope>
    <source>
        <strain evidence="1">CGMCC 1.6293</strain>
    </source>
</reference>
<evidence type="ECO:0008006" key="3">
    <source>
        <dbReference type="Google" id="ProtNLM"/>
    </source>
</evidence>